<dbReference type="InterPro" id="IPR007263">
    <property type="entry name" value="DCC1-like"/>
</dbReference>
<dbReference type="EMBL" id="BART01038825">
    <property type="protein sequence ID" value="GAH07956.1"/>
    <property type="molecule type" value="Genomic_DNA"/>
</dbReference>
<dbReference type="Pfam" id="PF04134">
    <property type="entry name" value="DCC1-like"/>
    <property type="match status" value="1"/>
</dbReference>
<reference evidence="1" key="1">
    <citation type="journal article" date="2014" name="Front. Microbiol.">
        <title>High frequency of phylogenetically diverse reductive dehalogenase-homologous genes in deep subseafloor sedimentary metagenomes.</title>
        <authorList>
            <person name="Kawai M."/>
            <person name="Futagami T."/>
            <person name="Toyoda A."/>
            <person name="Takaki Y."/>
            <person name="Nishi S."/>
            <person name="Hori S."/>
            <person name="Arai W."/>
            <person name="Tsubouchi T."/>
            <person name="Morono Y."/>
            <person name="Uchiyama I."/>
            <person name="Ito T."/>
            <person name="Fujiyama A."/>
            <person name="Inagaki F."/>
            <person name="Takami H."/>
        </authorList>
    </citation>
    <scope>NUCLEOTIDE SEQUENCE</scope>
    <source>
        <strain evidence="1">Expedition CK06-06</strain>
    </source>
</reference>
<dbReference type="AlphaFoldDB" id="X1CI43"/>
<evidence type="ECO:0000313" key="1">
    <source>
        <dbReference type="EMBL" id="GAH07956.1"/>
    </source>
</evidence>
<proteinExistence type="predicted"/>
<dbReference type="GO" id="GO:0015035">
    <property type="term" value="F:protein-disulfide reductase activity"/>
    <property type="evidence" value="ECO:0007669"/>
    <property type="project" value="InterPro"/>
</dbReference>
<gene>
    <name evidence="1" type="ORF">S01H4_64161</name>
</gene>
<comment type="caution">
    <text evidence="1">The sequence shown here is derived from an EMBL/GenBank/DDBJ whole genome shotgun (WGS) entry which is preliminary data.</text>
</comment>
<feature type="non-terminal residue" evidence="1">
    <location>
        <position position="95"/>
    </location>
</feature>
<organism evidence="1">
    <name type="scientific">marine sediment metagenome</name>
    <dbReference type="NCBI Taxonomy" id="412755"/>
    <lineage>
        <taxon>unclassified sequences</taxon>
        <taxon>metagenomes</taxon>
        <taxon>ecological metagenomes</taxon>
    </lineage>
</organism>
<sequence length="95" mass="10994">MIVTKKHPGQDTVLFDGECRFCQRQIALLRRLDLRRRFIYTSLHEPSVATDFPELSIEQLQEQMFVIDTHGIARGGATAVRYLSRKLPLLWPLAL</sequence>
<accession>X1CI43</accession>
<protein>
    <recommendedName>
        <fullName evidence="2">Thiol-disulfide oxidoreductase DCC</fullName>
    </recommendedName>
</protein>
<evidence type="ECO:0008006" key="2">
    <source>
        <dbReference type="Google" id="ProtNLM"/>
    </source>
</evidence>
<name>X1CI43_9ZZZZ</name>